<dbReference type="RefSeq" id="WP_184142403.1">
    <property type="nucleotide sequence ID" value="NZ_JACHIK010000004.1"/>
</dbReference>
<sequence>MAFVVAVLMALQALFGTLSLATAAAPSPVDAFGNPLCITHIVERQEPPAPGKEDRAHAPDCCTLACGMAAGFVSTERAVAILFNPLAQPSQRMPDGYAAPVGPVHDDLPGHPRGPPAIA</sequence>
<comment type="caution">
    <text evidence="3">The sequence shown here is derived from an EMBL/GenBank/DDBJ whole genome shotgun (WGS) entry which is preliminary data.</text>
</comment>
<keyword evidence="2" id="KW-0732">Signal</keyword>
<evidence type="ECO:0000313" key="3">
    <source>
        <dbReference type="EMBL" id="MBB5042088.1"/>
    </source>
</evidence>
<dbReference type="AlphaFoldDB" id="A0A7W7YTM8"/>
<gene>
    <name evidence="3" type="ORF">HNQ66_001484</name>
</gene>
<evidence type="ECO:0000313" key="4">
    <source>
        <dbReference type="Proteomes" id="UP000535406"/>
    </source>
</evidence>
<organism evidence="3 4">
    <name type="scientific">Shinella fusca</name>
    <dbReference type="NCBI Taxonomy" id="544480"/>
    <lineage>
        <taxon>Bacteria</taxon>
        <taxon>Pseudomonadati</taxon>
        <taxon>Pseudomonadota</taxon>
        <taxon>Alphaproteobacteria</taxon>
        <taxon>Hyphomicrobiales</taxon>
        <taxon>Rhizobiaceae</taxon>
        <taxon>Shinella</taxon>
    </lineage>
</organism>
<feature type="region of interest" description="Disordered" evidence="1">
    <location>
        <begin position="89"/>
        <end position="119"/>
    </location>
</feature>
<feature type="signal peptide" evidence="2">
    <location>
        <begin position="1"/>
        <end position="23"/>
    </location>
</feature>
<evidence type="ECO:0000256" key="2">
    <source>
        <dbReference type="SAM" id="SignalP"/>
    </source>
</evidence>
<dbReference type="Proteomes" id="UP000535406">
    <property type="component" value="Unassembled WGS sequence"/>
</dbReference>
<accession>A0A7W7YTM8</accession>
<dbReference type="EMBL" id="JACHIK010000004">
    <property type="protein sequence ID" value="MBB5042088.1"/>
    <property type="molecule type" value="Genomic_DNA"/>
</dbReference>
<name>A0A7W7YTM8_9HYPH</name>
<feature type="chain" id="PRO_5031127530" description="DUF2946 domain-containing protein" evidence="2">
    <location>
        <begin position="24"/>
        <end position="119"/>
    </location>
</feature>
<evidence type="ECO:0008006" key="5">
    <source>
        <dbReference type="Google" id="ProtNLM"/>
    </source>
</evidence>
<proteinExistence type="predicted"/>
<protein>
    <recommendedName>
        <fullName evidence="5">DUF2946 domain-containing protein</fullName>
    </recommendedName>
</protein>
<evidence type="ECO:0000256" key="1">
    <source>
        <dbReference type="SAM" id="MobiDB-lite"/>
    </source>
</evidence>
<keyword evidence="4" id="KW-1185">Reference proteome</keyword>
<reference evidence="3 4" key="1">
    <citation type="submission" date="2020-08" db="EMBL/GenBank/DDBJ databases">
        <title>Genomic Encyclopedia of Type Strains, Phase IV (KMG-IV): sequencing the most valuable type-strain genomes for metagenomic binning, comparative biology and taxonomic classification.</title>
        <authorList>
            <person name="Goeker M."/>
        </authorList>
    </citation>
    <scope>NUCLEOTIDE SEQUENCE [LARGE SCALE GENOMIC DNA]</scope>
    <source>
        <strain evidence="3 4">DSM 21319</strain>
    </source>
</reference>